<sequence>MKSQRNHARGGDHHSRRIGNMIIIASMLLSLCALSFIKARFCSTPYGKSKGPLKFEVEMEESLMMVTDDDQRKISESAIKEYEEIKKIETKSKSENNNNFNIIDEVGEEEEDDDSGEATCHATSRRSDTCDARGDVRVAGRSKTVHVRPLRRAQRIKPYARKHDAVAFRHVSEWALLPFPRGQSPPPPPPPPPACTVNQSVPAFLFSTGGFTGNLFHDYTDVLVPIFISAYQFRGAVQFLVTDVKPWWIHKFEKILKQLTNFDIVDVDADEEVRCFPRLVAGPAFHKELGVNASKTPGGYSVVEFRKMLREAFGLERAAAVPGGDRWDIRRKPRLLIISRKNTRMFLNERAMVEMATSLGFDVRIGEPDVNTDVGQFARLVNSADVMLGVHGAGLTNMVFLPAGAVLIQVVPFGGLEWLTMGTFGNATKDMEINYMEYKIKLDETTLREQYPKNHPVLKNPCSIHKQGWTAIKTAYLDKQNVRPHLGRLKKTLLQALKLLPHSHMH</sequence>
<evidence type="ECO:0000313" key="9">
    <source>
        <dbReference type="Proteomes" id="UP000515123"/>
    </source>
</evidence>
<proteinExistence type="predicted"/>
<keyword evidence="7" id="KW-0812">Transmembrane</keyword>
<keyword evidence="7" id="KW-0472">Membrane</keyword>
<dbReference type="AlphaFoldDB" id="A0A6P5FT84"/>
<feature type="transmembrane region" description="Helical" evidence="7">
    <location>
        <begin position="21"/>
        <end position="41"/>
    </location>
</feature>
<accession>A0A6P5FT84</accession>
<dbReference type="InterPro" id="IPR049625">
    <property type="entry name" value="Glyco_transf_61_cat"/>
</dbReference>
<dbReference type="PANTHER" id="PTHR20961:SF34">
    <property type="entry name" value="OS06G0707200 PROTEIN"/>
    <property type="match status" value="1"/>
</dbReference>
<feature type="region of interest" description="Disordered" evidence="6">
    <location>
        <begin position="107"/>
        <end position="127"/>
    </location>
</feature>
<dbReference type="InterPro" id="IPR007657">
    <property type="entry name" value="Glycosyltransferase_61"/>
</dbReference>
<comment type="pathway">
    <text evidence="2">Glycan metabolism.</text>
</comment>
<evidence type="ECO:0000256" key="3">
    <source>
        <dbReference type="ARBA" id="ARBA00022676"/>
    </source>
</evidence>
<keyword evidence="4" id="KW-0808">Transferase</keyword>
<reference evidence="9" key="1">
    <citation type="journal article" date="2015" name="Nat. Genet.">
        <title>The pineapple genome and the evolution of CAM photosynthesis.</title>
        <authorList>
            <person name="Ming R."/>
            <person name="VanBuren R."/>
            <person name="Wai C.M."/>
            <person name="Tang H."/>
            <person name="Schatz M.C."/>
            <person name="Bowers J.E."/>
            <person name="Lyons E."/>
            <person name="Wang M.L."/>
            <person name="Chen J."/>
            <person name="Biggers E."/>
            <person name="Zhang J."/>
            <person name="Huang L."/>
            <person name="Zhang L."/>
            <person name="Miao W."/>
            <person name="Zhang J."/>
            <person name="Ye Z."/>
            <person name="Miao C."/>
            <person name="Lin Z."/>
            <person name="Wang H."/>
            <person name="Zhou H."/>
            <person name="Yim W.C."/>
            <person name="Priest H.D."/>
            <person name="Zheng C."/>
            <person name="Woodhouse M."/>
            <person name="Edger P.P."/>
            <person name="Guyot R."/>
            <person name="Guo H.B."/>
            <person name="Guo H."/>
            <person name="Zheng G."/>
            <person name="Singh R."/>
            <person name="Sharma A."/>
            <person name="Min X."/>
            <person name="Zheng Y."/>
            <person name="Lee H."/>
            <person name="Gurtowski J."/>
            <person name="Sedlazeck F.J."/>
            <person name="Harkess A."/>
            <person name="McKain M.R."/>
            <person name="Liao Z."/>
            <person name="Fang J."/>
            <person name="Liu J."/>
            <person name="Zhang X."/>
            <person name="Zhang Q."/>
            <person name="Hu W."/>
            <person name="Qin Y."/>
            <person name="Wang K."/>
            <person name="Chen L.Y."/>
            <person name="Shirley N."/>
            <person name="Lin Y.R."/>
            <person name="Liu L.Y."/>
            <person name="Hernandez A.G."/>
            <person name="Wright C.L."/>
            <person name="Bulone V."/>
            <person name="Tuskan G.A."/>
            <person name="Heath K."/>
            <person name="Zee F."/>
            <person name="Moore P.H."/>
            <person name="Sunkar R."/>
            <person name="Leebens-Mack J.H."/>
            <person name="Mockler T."/>
            <person name="Bennetzen J.L."/>
            <person name="Freeling M."/>
            <person name="Sankoff D."/>
            <person name="Paterson A.H."/>
            <person name="Zhu X."/>
            <person name="Yang X."/>
            <person name="Smith J.A."/>
            <person name="Cushman J.C."/>
            <person name="Paull R.E."/>
            <person name="Yu Q."/>
        </authorList>
    </citation>
    <scope>NUCLEOTIDE SEQUENCE [LARGE SCALE GENOMIC DNA]</scope>
    <source>
        <strain evidence="9">cv. F153</strain>
    </source>
</reference>
<reference evidence="10" key="2">
    <citation type="submission" date="2025-08" db="UniProtKB">
        <authorList>
            <consortium name="RefSeq"/>
        </authorList>
    </citation>
    <scope>IDENTIFICATION</scope>
    <source>
        <tissue evidence="10">Leaf</tissue>
    </source>
</reference>
<dbReference type="GO" id="GO:0000139">
    <property type="term" value="C:Golgi membrane"/>
    <property type="evidence" value="ECO:0007669"/>
    <property type="project" value="UniProtKB-SubCell"/>
</dbReference>
<feature type="domain" description="Glycosyltransferase 61 catalytic" evidence="8">
    <location>
        <begin position="275"/>
        <end position="408"/>
    </location>
</feature>
<evidence type="ECO:0000313" key="10">
    <source>
        <dbReference type="RefSeq" id="XP_020096748.1"/>
    </source>
</evidence>
<keyword evidence="3" id="KW-0328">Glycosyltransferase</keyword>
<organism evidence="9 10">
    <name type="scientific">Ananas comosus</name>
    <name type="common">Pineapple</name>
    <name type="synonym">Ananas ananas</name>
    <dbReference type="NCBI Taxonomy" id="4615"/>
    <lineage>
        <taxon>Eukaryota</taxon>
        <taxon>Viridiplantae</taxon>
        <taxon>Streptophyta</taxon>
        <taxon>Embryophyta</taxon>
        <taxon>Tracheophyta</taxon>
        <taxon>Spermatophyta</taxon>
        <taxon>Magnoliopsida</taxon>
        <taxon>Liliopsida</taxon>
        <taxon>Poales</taxon>
        <taxon>Bromeliaceae</taxon>
        <taxon>Bromelioideae</taxon>
        <taxon>Ananas</taxon>
    </lineage>
</organism>
<evidence type="ECO:0000259" key="8">
    <source>
        <dbReference type="Pfam" id="PF04577"/>
    </source>
</evidence>
<evidence type="ECO:0000256" key="5">
    <source>
        <dbReference type="ARBA" id="ARBA00023180"/>
    </source>
</evidence>
<comment type="subcellular location">
    <subcellularLocation>
        <location evidence="1">Golgi apparatus membrane</location>
        <topology evidence="1">Single-pass type II membrane protein</topology>
    </subcellularLocation>
</comment>
<evidence type="ECO:0000256" key="7">
    <source>
        <dbReference type="SAM" id="Phobius"/>
    </source>
</evidence>
<protein>
    <submittedName>
        <fullName evidence="10">Uncharacterized protein LOC109715936 isoform X1</fullName>
    </submittedName>
</protein>
<dbReference type="Proteomes" id="UP000515123">
    <property type="component" value="Linkage group 10"/>
</dbReference>
<dbReference type="GeneID" id="109715936"/>
<keyword evidence="9" id="KW-1185">Reference proteome</keyword>
<dbReference type="Pfam" id="PF04577">
    <property type="entry name" value="Glyco_transf_61"/>
    <property type="match status" value="1"/>
</dbReference>
<gene>
    <name evidence="10" type="primary">LOC109715936</name>
</gene>
<keyword evidence="5" id="KW-0325">Glycoprotein</keyword>
<evidence type="ECO:0000256" key="4">
    <source>
        <dbReference type="ARBA" id="ARBA00022679"/>
    </source>
</evidence>
<name>A0A6P5FT84_ANACO</name>
<keyword evidence="7" id="KW-1133">Transmembrane helix</keyword>
<evidence type="ECO:0000256" key="2">
    <source>
        <dbReference type="ARBA" id="ARBA00004881"/>
    </source>
</evidence>
<dbReference type="Gramene" id="Aco021830.1.mrna1">
    <property type="protein sequence ID" value="Aco021830.1.mrna1"/>
    <property type="gene ID" value="Aco021830.1.path1"/>
</dbReference>
<dbReference type="RefSeq" id="XP_020096748.1">
    <property type="nucleotide sequence ID" value="XM_020241159.1"/>
</dbReference>
<evidence type="ECO:0000256" key="1">
    <source>
        <dbReference type="ARBA" id="ARBA00004323"/>
    </source>
</evidence>
<dbReference type="PANTHER" id="PTHR20961">
    <property type="entry name" value="GLYCOSYLTRANSFERASE"/>
    <property type="match status" value="1"/>
</dbReference>
<dbReference type="GO" id="GO:0016763">
    <property type="term" value="F:pentosyltransferase activity"/>
    <property type="evidence" value="ECO:0007669"/>
    <property type="project" value="UniProtKB-ARBA"/>
</dbReference>
<dbReference type="OrthoDB" id="529273at2759"/>
<feature type="compositionally biased region" description="Acidic residues" evidence="6">
    <location>
        <begin position="107"/>
        <end position="116"/>
    </location>
</feature>
<evidence type="ECO:0000256" key="6">
    <source>
        <dbReference type="SAM" id="MobiDB-lite"/>
    </source>
</evidence>